<feature type="compositionally biased region" description="Basic and acidic residues" evidence="1">
    <location>
        <begin position="54"/>
        <end position="90"/>
    </location>
</feature>
<keyword evidence="4" id="KW-1185">Reference proteome</keyword>
<organism evidence="3 4">
    <name type="scientific">Cyclotella atomus</name>
    <dbReference type="NCBI Taxonomy" id="382360"/>
    <lineage>
        <taxon>Eukaryota</taxon>
        <taxon>Sar</taxon>
        <taxon>Stramenopiles</taxon>
        <taxon>Ochrophyta</taxon>
        <taxon>Bacillariophyta</taxon>
        <taxon>Coscinodiscophyceae</taxon>
        <taxon>Thalassiosirophycidae</taxon>
        <taxon>Stephanodiscales</taxon>
        <taxon>Stephanodiscaceae</taxon>
        <taxon>Cyclotella</taxon>
    </lineage>
</organism>
<keyword evidence="2" id="KW-0732">Signal</keyword>
<reference evidence="3 4" key="1">
    <citation type="submission" date="2024-10" db="EMBL/GenBank/DDBJ databases">
        <title>Updated reference genomes for cyclostephanoid diatoms.</title>
        <authorList>
            <person name="Roberts W.R."/>
            <person name="Alverson A.J."/>
        </authorList>
    </citation>
    <scope>NUCLEOTIDE SEQUENCE [LARGE SCALE GENOMIC DNA]</scope>
    <source>
        <strain evidence="3 4">AJA010-31</strain>
    </source>
</reference>
<feature type="chain" id="PRO_5044823866" evidence="2">
    <location>
        <begin position="20"/>
        <end position="142"/>
    </location>
</feature>
<evidence type="ECO:0000313" key="3">
    <source>
        <dbReference type="EMBL" id="KAL3765605.1"/>
    </source>
</evidence>
<feature type="signal peptide" evidence="2">
    <location>
        <begin position="1"/>
        <end position="19"/>
    </location>
</feature>
<evidence type="ECO:0000256" key="1">
    <source>
        <dbReference type="SAM" id="MobiDB-lite"/>
    </source>
</evidence>
<evidence type="ECO:0000313" key="4">
    <source>
        <dbReference type="Proteomes" id="UP001530400"/>
    </source>
</evidence>
<feature type="region of interest" description="Disordered" evidence="1">
    <location>
        <begin position="34"/>
        <end position="90"/>
    </location>
</feature>
<sequence>MNNNLVLLVLLSISIAVNGYYLRGVPEDTRRLKMNAAQKRQENRDSRRRRWGIHRTDADAHRERERKHAQANNRGRDEVDPYEPGHGDKNYALNREIERDSRCQEYGLAEDCGWAALDYDWPNGGHGGRDRDFVHGTHYPYP</sequence>
<dbReference type="AlphaFoldDB" id="A0ABD3MNM4"/>
<accession>A0ABD3MNM4</accession>
<comment type="caution">
    <text evidence="3">The sequence shown here is derived from an EMBL/GenBank/DDBJ whole genome shotgun (WGS) entry which is preliminary data.</text>
</comment>
<evidence type="ECO:0000256" key="2">
    <source>
        <dbReference type="SAM" id="SignalP"/>
    </source>
</evidence>
<dbReference type="EMBL" id="JALLPJ020001399">
    <property type="protein sequence ID" value="KAL3765605.1"/>
    <property type="molecule type" value="Genomic_DNA"/>
</dbReference>
<name>A0ABD3MNM4_9STRA</name>
<proteinExistence type="predicted"/>
<protein>
    <submittedName>
        <fullName evidence="3">Uncharacterized protein</fullName>
    </submittedName>
</protein>
<dbReference type="Proteomes" id="UP001530400">
    <property type="component" value="Unassembled WGS sequence"/>
</dbReference>
<gene>
    <name evidence="3" type="ORF">ACHAWO_003897</name>
</gene>